<accession>A0A0P0FKU4</accession>
<sequence>MKIKILFVVMFLLIITSCYEDKGNYDYREMNDIEISVETESSSYALGDKVTSKPKLVFTLGKESSDLSYEWTFDGHVIADTRDLEWVADTIASTKELRLAVMDNNTGVTYFGSTYISVSSAYASNGWVVLSEKEGISTLAFLREQTEEGILKPVVTRDIYQMINGVPMGTQPVSMYPHWTERWDGEDKTSWLWVAQKGGQGAVDISGSSYKQEGILSQMFLSKSYPEGFVPVGVIDMQFLTMAIGEDGTIYTRVKDSNLLFNSSNFLDRPLTSDEEGKVKVDGSMIAYAPFDEHGGMVLYDKNSSQYLHIADYKSWQGYNYSGKVLPLKVEEYEYGPSDARLDNMKDYSVYFVGASLVDWGDVSYMSIIKDKAGRFYIQKFTVEAYGGGSSVTKVGASFTSQSEIEGLSSVIDGTSKNCFYLCRNQDKAPYLFISKGETLYFYYTDGNKIYTCAQFDSPITSIDAECFNNKYIIVGLENGDVYILKGDDDNSDYTLKKYVIQQNKVIQVNDAENKFVLFHEKDFGRIIQVRYKWKESWNESFS</sequence>
<dbReference type="RefSeq" id="WP_055219209.1">
    <property type="nucleotide sequence ID" value="NZ_CABJDH010000013.1"/>
</dbReference>
<dbReference type="Proteomes" id="UP000095541">
    <property type="component" value="Unassembled WGS sequence"/>
</dbReference>
<protein>
    <submittedName>
        <fullName evidence="1">Uncharacterized protein</fullName>
    </submittedName>
</protein>
<dbReference type="Pfam" id="PF16407">
    <property type="entry name" value="PKD_2"/>
    <property type="match status" value="1"/>
</dbReference>
<reference evidence="1 2" key="1">
    <citation type="submission" date="2015-09" db="EMBL/GenBank/DDBJ databases">
        <authorList>
            <consortium name="Pathogen Informatics"/>
        </authorList>
    </citation>
    <scope>NUCLEOTIDE SEQUENCE [LARGE SCALE GENOMIC DNA]</scope>
    <source>
        <strain evidence="1 2">2789STDY5834945</strain>
    </source>
</reference>
<dbReference type="PATRIC" id="fig|818.23.peg.5177"/>
<dbReference type="PROSITE" id="PS51257">
    <property type="entry name" value="PROKAR_LIPOPROTEIN"/>
    <property type="match status" value="1"/>
</dbReference>
<dbReference type="KEGG" id="btho:Btheta7330_05028"/>
<organism evidence="1 2">
    <name type="scientific">Bacteroides thetaiotaomicron</name>
    <dbReference type="NCBI Taxonomy" id="818"/>
    <lineage>
        <taxon>Bacteria</taxon>
        <taxon>Pseudomonadati</taxon>
        <taxon>Bacteroidota</taxon>
        <taxon>Bacteroidia</taxon>
        <taxon>Bacteroidales</taxon>
        <taxon>Bacteroidaceae</taxon>
        <taxon>Bacteroides</taxon>
    </lineage>
</organism>
<dbReference type="InterPro" id="IPR032183">
    <property type="entry name" value="PKD-like"/>
</dbReference>
<evidence type="ECO:0000313" key="1">
    <source>
        <dbReference type="EMBL" id="CUQ07138.1"/>
    </source>
</evidence>
<dbReference type="AlphaFoldDB" id="A0A0P0FKU4"/>
<dbReference type="GeneID" id="60924454"/>
<gene>
    <name evidence="1" type="ORF">ERS852557_02637</name>
</gene>
<dbReference type="EMBL" id="CZBI01000003">
    <property type="protein sequence ID" value="CUQ07138.1"/>
    <property type="molecule type" value="Genomic_DNA"/>
</dbReference>
<name>A0A0P0FKU4_BACT4</name>
<proteinExistence type="predicted"/>
<evidence type="ECO:0000313" key="2">
    <source>
        <dbReference type="Proteomes" id="UP000095541"/>
    </source>
</evidence>